<evidence type="ECO:0000256" key="7">
    <source>
        <dbReference type="ARBA" id="ARBA00023157"/>
    </source>
</evidence>
<keyword evidence="3" id="KW-0929">Antimicrobial</keyword>
<reference evidence="12" key="1">
    <citation type="submission" date="2018-04" db="EMBL/GenBank/DDBJ databases">
        <title>Isolation of an invertebrate-type lysozyme from the echiura, Urechis unicinctus, possessing enzymatic and non-enzymatic activities of its recombinant protein.</title>
        <authorList>
            <person name="Oh H.Y."/>
            <person name="Go H.-J."/>
            <person name="Kim C.-H."/>
            <person name="Park N.G."/>
        </authorList>
    </citation>
    <scope>NUCLEOTIDE SEQUENCE</scope>
</reference>
<dbReference type="GO" id="GO:0031640">
    <property type="term" value="P:killing of cells of another organism"/>
    <property type="evidence" value="ECO:0007669"/>
    <property type="project" value="UniProtKB-KW"/>
</dbReference>
<evidence type="ECO:0000256" key="11">
    <source>
        <dbReference type="SAM" id="SignalP"/>
    </source>
</evidence>
<feature type="disulfide bond" evidence="10">
    <location>
        <begin position="44"/>
        <end position="123"/>
    </location>
</feature>
<dbReference type="CDD" id="cd16890">
    <property type="entry name" value="lyz_i"/>
    <property type="match status" value="1"/>
</dbReference>
<dbReference type="GO" id="GO:0003796">
    <property type="term" value="F:lysozyme activity"/>
    <property type="evidence" value="ECO:0007669"/>
    <property type="project" value="UniProtKB-EC"/>
</dbReference>
<dbReference type="PROSITE" id="PS51909">
    <property type="entry name" value="LYSOZYME_I"/>
    <property type="match status" value="1"/>
</dbReference>
<feature type="signal peptide" evidence="11">
    <location>
        <begin position="1"/>
        <end position="18"/>
    </location>
</feature>
<protein>
    <recommendedName>
        <fullName evidence="2">lysozyme</fullName>
        <ecNumber evidence="2">3.2.1.17</ecNumber>
    </recommendedName>
</protein>
<keyword evidence="7 10" id="KW-1015">Disulfide bond</keyword>
<evidence type="ECO:0000256" key="8">
    <source>
        <dbReference type="ARBA" id="ARBA00023295"/>
    </source>
</evidence>
<dbReference type="Pfam" id="PF05497">
    <property type="entry name" value="Destabilase"/>
    <property type="match status" value="1"/>
</dbReference>
<evidence type="ECO:0000256" key="9">
    <source>
        <dbReference type="PIRSR" id="PIRSR608597-1"/>
    </source>
</evidence>
<name>A0A2S0S3Y4_UREUN</name>
<keyword evidence="4" id="KW-0081">Bacteriolytic enzyme</keyword>
<proteinExistence type="evidence at transcript level"/>
<feature type="disulfide bond" evidence="10">
    <location>
        <begin position="83"/>
        <end position="103"/>
    </location>
</feature>
<evidence type="ECO:0000256" key="3">
    <source>
        <dbReference type="ARBA" id="ARBA00022529"/>
    </source>
</evidence>
<dbReference type="SUPFAM" id="SSF53955">
    <property type="entry name" value="Lysozyme-like"/>
    <property type="match status" value="1"/>
</dbReference>
<evidence type="ECO:0000256" key="5">
    <source>
        <dbReference type="ARBA" id="ARBA00022801"/>
    </source>
</evidence>
<feature type="chain" id="PRO_5015621172" description="lysozyme" evidence="11">
    <location>
        <begin position="19"/>
        <end position="160"/>
    </location>
</feature>
<dbReference type="PANTHER" id="PTHR11195">
    <property type="entry name" value="DESTABILASE-RELATED"/>
    <property type="match status" value="1"/>
</dbReference>
<feature type="active site" description="Proton donor" evidence="9">
    <location>
        <position position="52"/>
    </location>
</feature>
<comment type="catalytic activity">
    <reaction evidence="1">
        <text>Hydrolysis of (1-&gt;4)-beta-linkages between N-acetylmuramic acid and N-acetyl-D-glucosamine residues in a peptidoglycan and between N-acetyl-D-glucosamine residues in chitodextrins.</text>
        <dbReference type="EC" id="3.2.1.17"/>
    </reaction>
</comment>
<evidence type="ECO:0000256" key="1">
    <source>
        <dbReference type="ARBA" id="ARBA00000632"/>
    </source>
</evidence>
<dbReference type="GO" id="GO:0042742">
    <property type="term" value="P:defense response to bacterium"/>
    <property type="evidence" value="ECO:0007669"/>
    <property type="project" value="UniProtKB-KW"/>
</dbReference>
<dbReference type="AlphaFoldDB" id="A0A2S0S3Y4"/>
<feature type="disulfide bond" evidence="10">
    <location>
        <begin position="93"/>
        <end position="99"/>
    </location>
</feature>
<accession>A0A2S0S3Y4</accession>
<keyword evidence="6" id="KW-0044">Antibiotic</keyword>
<feature type="disulfide bond" evidence="10">
    <location>
        <begin position="61"/>
        <end position="70"/>
    </location>
</feature>
<dbReference type="InterPro" id="IPR023346">
    <property type="entry name" value="Lysozyme-like_dom_sf"/>
</dbReference>
<keyword evidence="5" id="KW-0378">Hydrolase</keyword>
<dbReference type="PANTHER" id="PTHR11195:SF13">
    <property type="entry name" value="INVERTEBRATE-TYPE LYSOZYME 2-RELATED"/>
    <property type="match status" value="1"/>
</dbReference>
<keyword evidence="11" id="KW-0732">Signal</keyword>
<evidence type="ECO:0000256" key="10">
    <source>
        <dbReference type="PIRSR" id="PIRSR608597-3"/>
    </source>
</evidence>
<evidence type="ECO:0000256" key="4">
    <source>
        <dbReference type="ARBA" id="ARBA00022638"/>
    </source>
</evidence>
<feature type="active site" description="Nucleophile" evidence="9">
    <location>
        <position position="64"/>
    </location>
</feature>
<evidence type="ECO:0000313" key="12">
    <source>
        <dbReference type="EMBL" id="AWA82039.1"/>
    </source>
</evidence>
<dbReference type="Gene3D" id="1.10.530.10">
    <property type="match status" value="1"/>
</dbReference>
<dbReference type="EC" id="3.2.1.17" evidence="2"/>
<evidence type="ECO:0000256" key="6">
    <source>
        <dbReference type="ARBA" id="ARBA00023022"/>
    </source>
</evidence>
<dbReference type="EMBL" id="MG372494">
    <property type="protein sequence ID" value="AWA82039.1"/>
    <property type="molecule type" value="mRNA"/>
</dbReference>
<keyword evidence="8" id="KW-0326">Glycosidase</keyword>
<evidence type="ECO:0000256" key="2">
    <source>
        <dbReference type="ARBA" id="ARBA00012732"/>
    </source>
</evidence>
<dbReference type="InterPro" id="IPR008597">
    <property type="entry name" value="Invert_lysozyme"/>
</dbReference>
<sequence length="160" mass="17487">MAAWTLVFALVTTSSLVGISEQLQGVNYSPVFSGLNVAAISNNCLSCICHVEGCERQVGKCRMDRGSLSCGPFQIKEPYWIDCGRPGTGWQPCAKQMVCSVNCVRAYMERYGTYCTGGRPPTCEDYAKIHNGGPRGCTKPLESYWRRVKACCDASFGGRC</sequence>
<organism evidence="12">
    <name type="scientific">Urechis unicinctus</name>
    <name type="common">Fat innkeeper worm</name>
    <name type="synonym">Chinese penis fish</name>
    <dbReference type="NCBI Taxonomy" id="6432"/>
    <lineage>
        <taxon>Eukaryota</taxon>
        <taxon>Metazoa</taxon>
        <taxon>Spiralia</taxon>
        <taxon>Lophotrochozoa</taxon>
        <taxon>Annelida</taxon>
        <taxon>Polychaeta</taxon>
        <taxon>Echiura</taxon>
        <taxon>Xenopneusta</taxon>
        <taxon>Urechidae</taxon>
        <taxon>Urechis</taxon>
    </lineage>
</organism>